<dbReference type="Pfam" id="PF01370">
    <property type="entry name" value="Epimerase"/>
    <property type="match status" value="1"/>
</dbReference>
<dbReference type="GO" id="GO:0016616">
    <property type="term" value="F:oxidoreductase activity, acting on the CH-OH group of donors, NAD or NADP as acceptor"/>
    <property type="evidence" value="ECO:0007669"/>
    <property type="project" value="TreeGrafter"/>
</dbReference>
<evidence type="ECO:0000259" key="4">
    <source>
        <dbReference type="Pfam" id="PF01370"/>
    </source>
</evidence>
<dbReference type="Gene3D" id="3.40.50.720">
    <property type="entry name" value="NAD(P)-binding Rossmann-like Domain"/>
    <property type="match status" value="1"/>
</dbReference>
<dbReference type="PANTHER" id="PTHR10366:SF564">
    <property type="entry name" value="STEROL-4-ALPHA-CARBOXYLATE 3-DEHYDROGENASE, DECARBOXYLATING"/>
    <property type="match status" value="1"/>
</dbReference>
<accession>A0A167PBT3</accession>
<dbReference type="PANTHER" id="PTHR10366">
    <property type="entry name" value="NAD DEPENDENT EPIMERASE/DEHYDRATASE"/>
    <property type="match status" value="1"/>
</dbReference>
<keyword evidence="6" id="KW-1185">Reference proteome</keyword>
<evidence type="ECO:0000256" key="2">
    <source>
        <dbReference type="ARBA" id="ARBA00023445"/>
    </source>
</evidence>
<dbReference type="SUPFAM" id="SSF51735">
    <property type="entry name" value="NAD(P)-binding Rossmann-fold domains"/>
    <property type="match status" value="1"/>
</dbReference>
<evidence type="ECO:0000256" key="1">
    <source>
        <dbReference type="ARBA" id="ARBA00023002"/>
    </source>
</evidence>
<comment type="similarity">
    <text evidence="2">Belongs to the NAD(P)-dependent epimerase/dehydratase family. Dihydroflavonol-4-reductase subfamily.</text>
</comment>
<dbReference type="CDD" id="cd05227">
    <property type="entry name" value="AR_SDR_e"/>
    <property type="match status" value="1"/>
</dbReference>
<reference evidence="5 6" key="1">
    <citation type="journal article" date="2016" name="Mol. Biol. Evol.">
        <title>Comparative Genomics of Early-Diverging Mushroom-Forming Fungi Provides Insights into the Origins of Lignocellulose Decay Capabilities.</title>
        <authorList>
            <person name="Nagy L.G."/>
            <person name="Riley R."/>
            <person name="Tritt A."/>
            <person name="Adam C."/>
            <person name="Daum C."/>
            <person name="Floudas D."/>
            <person name="Sun H."/>
            <person name="Yadav J.S."/>
            <person name="Pangilinan J."/>
            <person name="Larsson K.H."/>
            <person name="Matsuura K."/>
            <person name="Barry K."/>
            <person name="Labutti K."/>
            <person name="Kuo R."/>
            <person name="Ohm R.A."/>
            <person name="Bhattacharya S.S."/>
            <person name="Shirouzu T."/>
            <person name="Yoshinaga Y."/>
            <person name="Martin F.M."/>
            <person name="Grigoriev I.V."/>
            <person name="Hibbett D.S."/>
        </authorList>
    </citation>
    <scope>NUCLEOTIDE SEQUENCE [LARGE SCALE GENOMIC DNA]</scope>
    <source>
        <strain evidence="5 6">TUFC12733</strain>
    </source>
</reference>
<dbReference type="STRING" id="1330018.A0A167PBT3"/>
<gene>
    <name evidence="5" type="ORF">CALVIDRAFT_478327</name>
</gene>
<keyword evidence="1" id="KW-0560">Oxidoreductase</keyword>
<protein>
    <submittedName>
        <fullName evidence="5">NAD(P)-binding protein</fullName>
    </submittedName>
</protein>
<name>A0A167PBT3_CALVF</name>
<proteinExistence type="inferred from homology"/>
<evidence type="ECO:0000256" key="3">
    <source>
        <dbReference type="SAM" id="MobiDB-lite"/>
    </source>
</evidence>
<dbReference type="InterPro" id="IPR001509">
    <property type="entry name" value="Epimerase_deHydtase"/>
</dbReference>
<dbReference type="InterPro" id="IPR050425">
    <property type="entry name" value="NAD(P)_dehydrat-like"/>
</dbReference>
<dbReference type="OrthoDB" id="2735536at2759"/>
<dbReference type="InterPro" id="IPR036291">
    <property type="entry name" value="NAD(P)-bd_dom_sf"/>
</dbReference>
<sequence>MSSIFLPPLAKVLVTGANGFISVWICRQLLEAGYAVRGTVRDPPKGDYMVTLFKSFGIGKKFEYVIVKDVASPTAYDAAVQGVDAVVHTASPVGAGGKPQDTINPAVQGTVSILSSSVRFGPTVKRIVVTSSAVSVLEPHDEPYLYTEEDWSESALRTYEEHGDETDGVTVYRVSKVMAERKAWDFMDEHKEAGFDLVTILPTYVWGPLLQDTSKMKAPNASMQVLTSCLVEEKTPEECGPYYSDWVDVRDTALAHVRALQLPAAGGERFLVSGGPFAWQDIYDALVTAEPPIPGIPRGSPGTKRTYGTPCSNEKSQQILGITYKVLSETVVDAIRSLDEKVPTWRESKERSV</sequence>
<organism evidence="5 6">
    <name type="scientific">Calocera viscosa (strain TUFC12733)</name>
    <dbReference type="NCBI Taxonomy" id="1330018"/>
    <lineage>
        <taxon>Eukaryota</taxon>
        <taxon>Fungi</taxon>
        <taxon>Dikarya</taxon>
        <taxon>Basidiomycota</taxon>
        <taxon>Agaricomycotina</taxon>
        <taxon>Dacrymycetes</taxon>
        <taxon>Dacrymycetales</taxon>
        <taxon>Dacrymycetaceae</taxon>
        <taxon>Calocera</taxon>
    </lineage>
</organism>
<evidence type="ECO:0000313" key="5">
    <source>
        <dbReference type="EMBL" id="KZO98627.1"/>
    </source>
</evidence>
<dbReference type="EMBL" id="KV417275">
    <property type="protein sequence ID" value="KZO98627.1"/>
    <property type="molecule type" value="Genomic_DNA"/>
</dbReference>
<feature type="domain" description="NAD-dependent epimerase/dehydratase" evidence="4">
    <location>
        <begin position="12"/>
        <end position="268"/>
    </location>
</feature>
<feature type="region of interest" description="Disordered" evidence="3">
    <location>
        <begin position="293"/>
        <end position="312"/>
    </location>
</feature>
<evidence type="ECO:0000313" key="6">
    <source>
        <dbReference type="Proteomes" id="UP000076738"/>
    </source>
</evidence>
<dbReference type="Proteomes" id="UP000076738">
    <property type="component" value="Unassembled WGS sequence"/>
</dbReference>
<dbReference type="AlphaFoldDB" id="A0A167PBT3"/>